<dbReference type="PROSITE" id="PS50885">
    <property type="entry name" value="HAMP"/>
    <property type="match status" value="1"/>
</dbReference>
<dbReference type="Gene3D" id="3.30.565.10">
    <property type="entry name" value="Histidine kinase-like ATPase, C-terminal domain"/>
    <property type="match status" value="1"/>
</dbReference>
<dbReference type="PROSITE" id="PS50109">
    <property type="entry name" value="HIS_KIN"/>
    <property type="match status" value="1"/>
</dbReference>
<dbReference type="SMART" id="SM00387">
    <property type="entry name" value="HATPase_c"/>
    <property type="match status" value="1"/>
</dbReference>
<keyword evidence="6" id="KW-0808">Transferase</keyword>
<feature type="domain" description="Histidine kinase" evidence="15">
    <location>
        <begin position="496"/>
        <end position="604"/>
    </location>
</feature>
<dbReference type="InterPro" id="IPR050640">
    <property type="entry name" value="Bact_2-comp_sensor_kinase"/>
</dbReference>
<evidence type="ECO:0000256" key="1">
    <source>
        <dbReference type="ARBA" id="ARBA00000085"/>
    </source>
</evidence>
<keyword evidence="4" id="KW-1003">Cell membrane</keyword>
<evidence type="ECO:0000256" key="8">
    <source>
        <dbReference type="ARBA" id="ARBA00022741"/>
    </source>
</evidence>
<feature type="transmembrane region" description="Helical" evidence="14">
    <location>
        <begin position="313"/>
        <end position="334"/>
    </location>
</feature>
<evidence type="ECO:0000256" key="14">
    <source>
        <dbReference type="SAM" id="Phobius"/>
    </source>
</evidence>
<evidence type="ECO:0000256" key="5">
    <source>
        <dbReference type="ARBA" id="ARBA00022553"/>
    </source>
</evidence>
<dbReference type="InterPro" id="IPR005467">
    <property type="entry name" value="His_kinase_dom"/>
</dbReference>
<evidence type="ECO:0000256" key="4">
    <source>
        <dbReference type="ARBA" id="ARBA00022475"/>
    </source>
</evidence>
<evidence type="ECO:0000256" key="11">
    <source>
        <dbReference type="ARBA" id="ARBA00022989"/>
    </source>
</evidence>
<dbReference type="InterPro" id="IPR036890">
    <property type="entry name" value="HATPase_C_sf"/>
</dbReference>
<organism evidence="17 18">
    <name type="scientific">Paenibacillus allorhizoplanae</name>
    <dbReference type="NCBI Taxonomy" id="2905648"/>
    <lineage>
        <taxon>Bacteria</taxon>
        <taxon>Bacillati</taxon>
        <taxon>Bacillota</taxon>
        <taxon>Bacilli</taxon>
        <taxon>Bacillales</taxon>
        <taxon>Paenibacillaceae</taxon>
        <taxon>Paenibacillus</taxon>
    </lineage>
</organism>
<name>A0ABM9BVE9_9BACL</name>
<feature type="domain" description="HAMP" evidence="16">
    <location>
        <begin position="334"/>
        <end position="386"/>
    </location>
</feature>
<evidence type="ECO:0000313" key="17">
    <source>
        <dbReference type="EMBL" id="CAH1195533.1"/>
    </source>
</evidence>
<proteinExistence type="predicted"/>
<dbReference type="Pfam" id="PF00672">
    <property type="entry name" value="HAMP"/>
    <property type="match status" value="1"/>
</dbReference>
<dbReference type="Pfam" id="PF06580">
    <property type="entry name" value="His_kinase"/>
    <property type="match status" value="1"/>
</dbReference>
<keyword evidence="11 14" id="KW-1133">Transmembrane helix</keyword>
<protein>
    <recommendedName>
        <fullName evidence="3">histidine kinase</fullName>
        <ecNumber evidence="3">2.7.13.3</ecNumber>
    </recommendedName>
</protein>
<evidence type="ECO:0000256" key="3">
    <source>
        <dbReference type="ARBA" id="ARBA00012438"/>
    </source>
</evidence>
<dbReference type="SUPFAM" id="SSF55874">
    <property type="entry name" value="ATPase domain of HSP90 chaperone/DNA topoisomerase II/histidine kinase"/>
    <property type="match status" value="1"/>
</dbReference>
<evidence type="ECO:0000259" key="15">
    <source>
        <dbReference type="PROSITE" id="PS50109"/>
    </source>
</evidence>
<keyword evidence="12" id="KW-0902">Two-component regulatory system</keyword>
<dbReference type="Gene3D" id="6.10.340.10">
    <property type="match status" value="1"/>
</dbReference>
<dbReference type="RefSeq" id="WP_236284649.1">
    <property type="nucleotide sequence ID" value="NZ_CAKMMW010000002.1"/>
</dbReference>
<dbReference type="Proteomes" id="UP000838821">
    <property type="component" value="Unassembled WGS sequence"/>
</dbReference>
<evidence type="ECO:0000256" key="12">
    <source>
        <dbReference type="ARBA" id="ARBA00023012"/>
    </source>
</evidence>
<comment type="caution">
    <text evidence="17">The sequence shown here is derived from an EMBL/GenBank/DDBJ whole genome shotgun (WGS) entry which is preliminary data.</text>
</comment>
<reference evidence="17" key="1">
    <citation type="submission" date="2022-01" db="EMBL/GenBank/DDBJ databases">
        <authorList>
            <person name="Criscuolo A."/>
        </authorList>
    </citation>
    <scope>NUCLEOTIDE SEQUENCE</scope>
    <source>
        <strain evidence="17">CIP111891</strain>
    </source>
</reference>
<dbReference type="SUPFAM" id="SSF158472">
    <property type="entry name" value="HAMP domain-like"/>
    <property type="match status" value="1"/>
</dbReference>
<dbReference type="PANTHER" id="PTHR34220:SF11">
    <property type="entry name" value="SENSOR PROTEIN KINASE HPTS"/>
    <property type="match status" value="1"/>
</dbReference>
<dbReference type="Pfam" id="PF02518">
    <property type="entry name" value="HATPase_c"/>
    <property type="match status" value="1"/>
</dbReference>
<keyword evidence="18" id="KW-1185">Reference proteome</keyword>
<keyword evidence="10" id="KW-0067">ATP-binding</keyword>
<comment type="catalytic activity">
    <reaction evidence="1">
        <text>ATP + protein L-histidine = ADP + protein N-phospho-L-histidine.</text>
        <dbReference type="EC" id="2.7.13.3"/>
    </reaction>
</comment>
<comment type="subcellular location">
    <subcellularLocation>
        <location evidence="2">Cell membrane</location>
        <topology evidence="2">Multi-pass membrane protein</topology>
    </subcellularLocation>
</comment>
<dbReference type="SMART" id="SM00304">
    <property type="entry name" value="HAMP"/>
    <property type="match status" value="1"/>
</dbReference>
<dbReference type="InterPro" id="IPR003660">
    <property type="entry name" value="HAMP_dom"/>
</dbReference>
<keyword evidence="9" id="KW-0418">Kinase</keyword>
<keyword evidence="8" id="KW-0547">Nucleotide-binding</keyword>
<evidence type="ECO:0000313" key="18">
    <source>
        <dbReference type="Proteomes" id="UP000838821"/>
    </source>
</evidence>
<evidence type="ECO:0000256" key="10">
    <source>
        <dbReference type="ARBA" id="ARBA00022840"/>
    </source>
</evidence>
<keyword evidence="7 14" id="KW-0812">Transmembrane</keyword>
<gene>
    <name evidence="17" type="ORF">PAECIP111891_00693</name>
</gene>
<dbReference type="EMBL" id="CAKMMW010000002">
    <property type="protein sequence ID" value="CAH1195533.1"/>
    <property type="molecule type" value="Genomic_DNA"/>
</dbReference>
<sequence>MRKRSLTRIFKSSKIRLQNKLQLLKDLPIAMKLIALSAVFIAVPLGIASYLTFTSYSESIQKNTGKYQMDVVKELTANIDTYLNELNLLTLLPYQSPQIMKYLEVGEQTSANLSFNDRVTIEDFAKRVFANGRVDISGLTLFRTRGGNTYTAMSEEQANYMTRDVKNEVWYSKVSQTGKMVYLGTFNKQGMGTLNQVYSFARKIRSVDTGADLAFLVLDVDKNIIRNKIEAISNDKKNIMIVDNEGSMIYKSMVSGPDADQIKQFKGIGTVVYKQDNDSELVSYYTSPLTGWTMIEMVPLAVLFQDTVYVRNYIIGIGAACLLLAIIIFTLFALRITNPISELRNLMKKVVVGDLAVSIPIHSRDEIGQLSQSFNIMVSKLSDLGYRLYESEIREKNAQISALQSQINPHFLYNTLGSISMYAEIQGNKEVVKMTNHLSKLLRYSINSHQSQVPLHMEIEHVTGYMAIQQIRFEDKIKFHVRIEPELLGYSVIRFILQPIVENAIVHGIDKGNGYGTISLIGKKQDNHMLIQIQDDGAGMSAAHLQSLLDRKFQMTTTEEGTGGTGLMNVHRRIALRYGNQYGVTIESNLKQGTTITLTLPLIESHHDGRIIDA</sequence>
<accession>A0ABM9BVE9</accession>
<evidence type="ECO:0000256" key="13">
    <source>
        <dbReference type="ARBA" id="ARBA00023136"/>
    </source>
</evidence>
<dbReference type="CDD" id="cd06225">
    <property type="entry name" value="HAMP"/>
    <property type="match status" value="1"/>
</dbReference>
<evidence type="ECO:0000256" key="7">
    <source>
        <dbReference type="ARBA" id="ARBA00022692"/>
    </source>
</evidence>
<keyword evidence="13 14" id="KW-0472">Membrane</keyword>
<dbReference type="InterPro" id="IPR010559">
    <property type="entry name" value="Sig_transdc_His_kin_internal"/>
</dbReference>
<dbReference type="PANTHER" id="PTHR34220">
    <property type="entry name" value="SENSOR HISTIDINE KINASE YPDA"/>
    <property type="match status" value="1"/>
</dbReference>
<evidence type="ECO:0000259" key="16">
    <source>
        <dbReference type="PROSITE" id="PS50885"/>
    </source>
</evidence>
<evidence type="ECO:0000256" key="2">
    <source>
        <dbReference type="ARBA" id="ARBA00004651"/>
    </source>
</evidence>
<dbReference type="InterPro" id="IPR003594">
    <property type="entry name" value="HATPase_dom"/>
</dbReference>
<evidence type="ECO:0000256" key="9">
    <source>
        <dbReference type="ARBA" id="ARBA00022777"/>
    </source>
</evidence>
<keyword evidence="5" id="KW-0597">Phosphoprotein</keyword>
<evidence type="ECO:0000256" key="6">
    <source>
        <dbReference type="ARBA" id="ARBA00022679"/>
    </source>
</evidence>
<dbReference type="EC" id="2.7.13.3" evidence="3"/>